<gene>
    <name evidence="1" type="ORF">BJ965_007134</name>
</gene>
<evidence type="ECO:0000313" key="1">
    <source>
        <dbReference type="EMBL" id="MBB4717252.1"/>
    </source>
</evidence>
<comment type="caution">
    <text evidence="1">The sequence shown here is derived from an EMBL/GenBank/DDBJ whole genome shotgun (WGS) entry which is preliminary data.</text>
</comment>
<accession>A0A7W7DXG3</accession>
<evidence type="ECO:0000313" key="2">
    <source>
        <dbReference type="Proteomes" id="UP000565089"/>
    </source>
</evidence>
<reference evidence="1 2" key="1">
    <citation type="submission" date="2020-08" db="EMBL/GenBank/DDBJ databases">
        <title>Sequencing the genomes of 1000 actinobacteria strains.</title>
        <authorList>
            <person name="Klenk H.-P."/>
        </authorList>
    </citation>
    <scope>NUCLEOTIDE SEQUENCE [LARGE SCALE GENOMIC DNA]</scope>
    <source>
        <strain evidence="1 2">DSM 40483</strain>
    </source>
</reference>
<sequence>MRRRVRRRTHLGRRPAPIPDALALAASGGVDPGKVVSHVIDWEDLPAALPEKHLKPVFVRAGAEDGS</sequence>
<protein>
    <submittedName>
        <fullName evidence="1">Threonine dehydrogenase-like Zn-dependent dehydrogenase</fullName>
    </submittedName>
</protein>
<dbReference type="AlphaFoldDB" id="A0A7W7DXG3"/>
<name>A0A7W7DXG3_9ACTN</name>
<organism evidence="1 2">
    <name type="scientific">Streptomyces luteogriseus</name>
    <dbReference type="NCBI Taxonomy" id="68233"/>
    <lineage>
        <taxon>Bacteria</taxon>
        <taxon>Bacillati</taxon>
        <taxon>Actinomycetota</taxon>
        <taxon>Actinomycetes</taxon>
        <taxon>Kitasatosporales</taxon>
        <taxon>Streptomycetaceae</taxon>
        <taxon>Streptomyces</taxon>
    </lineage>
</organism>
<dbReference type="EMBL" id="JACHMS010000001">
    <property type="protein sequence ID" value="MBB4717252.1"/>
    <property type="molecule type" value="Genomic_DNA"/>
</dbReference>
<proteinExistence type="predicted"/>
<dbReference type="Proteomes" id="UP000565089">
    <property type="component" value="Unassembled WGS sequence"/>
</dbReference>
<keyword evidence="2" id="KW-1185">Reference proteome</keyword>